<dbReference type="Pfam" id="PF07707">
    <property type="entry name" value="BACK"/>
    <property type="match status" value="1"/>
</dbReference>
<keyword evidence="2" id="KW-1185">Reference proteome</keyword>
<dbReference type="WBParaSite" id="PDA_v2.g3261.t1">
    <property type="protein sequence ID" value="PDA_v2.g3261.t1"/>
    <property type="gene ID" value="PDA_v2.g3261"/>
</dbReference>
<dbReference type="Pfam" id="PF00651">
    <property type="entry name" value="BTB"/>
    <property type="match status" value="1"/>
</dbReference>
<reference evidence="3" key="1">
    <citation type="submission" date="2022-11" db="UniProtKB">
        <authorList>
            <consortium name="WormBaseParasite"/>
        </authorList>
    </citation>
    <scope>IDENTIFICATION</scope>
</reference>
<evidence type="ECO:0000259" key="1">
    <source>
        <dbReference type="PROSITE" id="PS50097"/>
    </source>
</evidence>
<accession>A0A914QP50</accession>
<feature type="domain" description="BTB" evidence="1">
    <location>
        <begin position="14"/>
        <end position="80"/>
    </location>
</feature>
<dbReference type="PROSITE" id="PS50097">
    <property type="entry name" value="BTB"/>
    <property type="match status" value="1"/>
</dbReference>
<sequence length="358" mass="42448">MQRKYNESQNSEMFDVVFEVEGKKLYAHKFRLSTISTTFESMVSDRWISKDNVIPIKDYSFNDFKEFLTFIYTGKCSLTEENIFAMIDIAEFYQVNSFKKYCDEYLSKMTINMENIFQLIEISAKYSLLQMKKPMHIFISENFSTLIKYSEFLNVDKSVIGDLVLYDFVQPEETFQIVYEWSENQAMKKRNDENFNKNDAIKAEITPFLSNIEFKHMDSSFISEYVVKKDFLFAYNQFHVILLSDVKVQITCQNGNIIYGYISRESSAFEIIQLLKNRLSENEKDCFIYWKNPNNKIPLIPSSLKKRVSVHWYLVYCPDGDIAVVNANHICERHFIIAEMFLEKYFFSYTPKCKIEIV</sequence>
<dbReference type="Gene3D" id="1.25.40.420">
    <property type="match status" value="1"/>
</dbReference>
<dbReference type="AlphaFoldDB" id="A0A914QP50"/>
<name>A0A914QP50_9BILA</name>
<proteinExistence type="predicted"/>
<dbReference type="Proteomes" id="UP000887578">
    <property type="component" value="Unplaced"/>
</dbReference>
<protein>
    <submittedName>
        <fullName evidence="3">BTB domain-containing protein</fullName>
    </submittedName>
</protein>
<dbReference type="SUPFAM" id="SSF54695">
    <property type="entry name" value="POZ domain"/>
    <property type="match status" value="1"/>
</dbReference>
<organism evidence="2 3">
    <name type="scientific">Panagrolaimus davidi</name>
    <dbReference type="NCBI Taxonomy" id="227884"/>
    <lineage>
        <taxon>Eukaryota</taxon>
        <taxon>Metazoa</taxon>
        <taxon>Ecdysozoa</taxon>
        <taxon>Nematoda</taxon>
        <taxon>Chromadorea</taxon>
        <taxon>Rhabditida</taxon>
        <taxon>Tylenchina</taxon>
        <taxon>Panagrolaimomorpha</taxon>
        <taxon>Panagrolaimoidea</taxon>
        <taxon>Panagrolaimidae</taxon>
        <taxon>Panagrolaimus</taxon>
    </lineage>
</organism>
<dbReference type="SMART" id="SM00225">
    <property type="entry name" value="BTB"/>
    <property type="match status" value="1"/>
</dbReference>
<dbReference type="Gene3D" id="3.30.710.10">
    <property type="entry name" value="Potassium Channel Kv1.1, Chain A"/>
    <property type="match status" value="1"/>
</dbReference>
<dbReference type="InterPro" id="IPR011333">
    <property type="entry name" value="SKP1/BTB/POZ_sf"/>
</dbReference>
<dbReference type="InterPro" id="IPR011705">
    <property type="entry name" value="BACK"/>
</dbReference>
<dbReference type="PANTHER" id="PTHR45632">
    <property type="entry name" value="LD33804P"/>
    <property type="match status" value="1"/>
</dbReference>
<evidence type="ECO:0000313" key="2">
    <source>
        <dbReference type="Proteomes" id="UP000887578"/>
    </source>
</evidence>
<dbReference type="CDD" id="cd18186">
    <property type="entry name" value="BTB_POZ_ZBTB_KLHL-like"/>
    <property type="match status" value="1"/>
</dbReference>
<evidence type="ECO:0000313" key="3">
    <source>
        <dbReference type="WBParaSite" id="PDA_v2.g3261.t1"/>
    </source>
</evidence>
<dbReference type="InterPro" id="IPR000210">
    <property type="entry name" value="BTB/POZ_dom"/>
</dbReference>